<proteinExistence type="predicted"/>
<dbReference type="InterPro" id="IPR031312">
    <property type="entry name" value="Na/sul_symport_CS"/>
</dbReference>
<keyword evidence="4 6" id="KW-1133">Transmembrane helix</keyword>
<feature type="transmembrane region" description="Helical" evidence="6">
    <location>
        <begin position="109"/>
        <end position="131"/>
    </location>
</feature>
<protein>
    <submittedName>
        <fullName evidence="7">Anion permease</fullName>
    </submittedName>
</protein>
<evidence type="ECO:0000256" key="6">
    <source>
        <dbReference type="SAM" id="Phobius"/>
    </source>
</evidence>
<dbReference type="InterPro" id="IPR001898">
    <property type="entry name" value="SLC13A/DASS"/>
</dbReference>
<reference evidence="7 8" key="1">
    <citation type="submission" date="2020-05" db="EMBL/GenBank/DDBJ databases">
        <title>Horizontal transmission and recombination maintain forever young bacterial symbiont genomes.</title>
        <authorList>
            <person name="Russell S.L."/>
            <person name="Pepper-Tunick E."/>
            <person name="Svedberg J."/>
            <person name="Byrne A."/>
            <person name="Ruelas Castillo J."/>
            <person name="Vollmers C."/>
            <person name="Beinart R.A."/>
            <person name="Corbett-Detig R."/>
        </authorList>
    </citation>
    <scope>NUCLEOTIDE SEQUENCE [LARGE SCALE GENOMIC DNA]</scope>
    <source>
        <strain evidence="7">4727-3</strain>
    </source>
</reference>
<feature type="transmembrane region" description="Helical" evidence="6">
    <location>
        <begin position="73"/>
        <end position="97"/>
    </location>
</feature>
<evidence type="ECO:0000256" key="3">
    <source>
        <dbReference type="ARBA" id="ARBA00022692"/>
    </source>
</evidence>
<name>A0A7Z0MP22_9GAMM</name>
<dbReference type="EMBL" id="JACCHS010000102">
    <property type="protein sequence ID" value="NYT47186.1"/>
    <property type="molecule type" value="Genomic_DNA"/>
</dbReference>
<evidence type="ECO:0000313" key="8">
    <source>
        <dbReference type="Proteomes" id="UP000537890"/>
    </source>
</evidence>
<accession>A0A7Z0MP22</accession>
<dbReference type="PANTHER" id="PTHR10283:SF82">
    <property type="entry name" value="SOLUTE CARRIER FAMILY 13 MEMBER 2"/>
    <property type="match status" value="1"/>
</dbReference>
<dbReference type="AlphaFoldDB" id="A0A7Z0MP22"/>
<keyword evidence="2" id="KW-0813">Transport</keyword>
<evidence type="ECO:0000256" key="4">
    <source>
        <dbReference type="ARBA" id="ARBA00022989"/>
    </source>
</evidence>
<dbReference type="GO" id="GO:0015141">
    <property type="term" value="F:succinate transmembrane transporter activity"/>
    <property type="evidence" value="ECO:0007669"/>
    <property type="project" value="UniProtKB-ARBA"/>
</dbReference>
<evidence type="ECO:0000256" key="2">
    <source>
        <dbReference type="ARBA" id="ARBA00022448"/>
    </source>
</evidence>
<dbReference type="PANTHER" id="PTHR10283">
    <property type="entry name" value="SOLUTE CARRIER FAMILY 13 MEMBER"/>
    <property type="match status" value="1"/>
</dbReference>
<evidence type="ECO:0000313" key="7">
    <source>
        <dbReference type="EMBL" id="NYT47186.1"/>
    </source>
</evidence>
<organism evidence="7 8">
    <name type="scientific">Candidatus Methanofishera endochildressiae</name>
    <dbReference type="NCBI Taxonomy" id="2738884"/>
    <lineage>
        <taxon>Bacteria</taxon>
        <taxon>Pseudomonadati</taxon>
        <taxon>Pseudomonadota</taxon>
        <taxon>Gammaproteobacteria</taxon>
        <taxon>Candidatus Methanofishera</taxon>
    </lineage>
</organism>
<evidence type="ECO:0000256" key="5">
    <source>
        <dbReference type="ARBA" id="ARBA00023136"/>
    </source>
</evidence>
<comment type="subcellular location">
    <subcellularLocation>
        <location evidence="1">Membrane</location>
        <topology evidence="1">Multi-pass membrane protein</topology>
    </subcellularLocation>
</comment>
<gene>
    <name evidence="7" type="ORF">H0A75_06000</name>
</gene>
<evidence type="ECO:0000256" key="1">
    <source>
        <dbReference type="ARBA" id="ARBA00004141"/>
    </source>
</evidence>
<keyword evidence="5 6" id="KW-0472">Membrane</keyword>
<sequence length="231" mass="25199">MLMIFSITACLWVFRKSLNLGFVTIPASRYFPYPQIYDARGLRWHPMFLFRLPKGVLSTLMQADVVRKLPWDIVILFGGGFALAKGFLVTGLSAYIGNQFNSLAGTSPLMMIVAICSGIIFLTELTSNVATTEMILPVLASVAVAMQTNPLLLMIPATLSASCAFMFPVATPPNAIVFGSGRVRISDMVRAGFIINIVGVVIISLLFYLLGTVSFGIDPNVFPVWAEIDKH</sequence>
<feature type="transmembrane region" description="Helical" evidence="6">
    <location>
        <begin position="191"/>
        <end position="210"/>
    </location>
</feature>
<feature type="transmembrane region" description="Helical" evidence="6">
    <location>
        <begin position="151"/>
        <end position="170"/>
    </location>
</feature>
<dbReference type="PROSITE" id="PS01271">
    <property type="entry name" value="NA_SULFATE"/>
    <property type="match status" value="1"/>
</dbReference>
<dbReference type="Proteomes" id="UP000537890">
    <property type="component" value="Unassembled WGS sequence"/>
</dbReference>
<comment type="caution">
    <text evidence="7">The sequence shown here is derived from an EMBL/GenBank/DDBJ whole genome shotgun (WGS) entry which is preliminary data.</text>
</comment>
<keyword evidence="3 6" id="KW-0812">Transmembrane</keyword>
<dbReference type="GO" id="GO:0005886">
    <property type="term" value="C:plasma membrane"/>
    <property type="evidence" value="ECO:0007669"/>
    <property type="project" value="TreeGrafter"/>
</dbReference>
<dbReference type="Pfam" id="PF00939">
    <property type="entry name" value="Na_sulph_symp"/>
    <property type="match status" value="1"/>
</dbReference>